<feature type="binding site" evidence="13">
    <location>
        <position position="206"/>
    </location>
    <ligand>
        <name>L-glutamate</name>
        <dbReference type="ChEBI" id="CHEBI:29985"/>
    </ligand>
</feature>
<feature type="transmembrane region" description="Helical" evidence="15">
    <location>
        <begin position="511"/>
        <end position="531"/>
    </location>
</feature>
<evidence type="ECO:0000256" key="7">
    <source>
        <dbReference type="ARBA" id="ARBA00023065"/>
    </source>
</evidence>
<evidence type="ECO:0000259" key="16">
    <source>
        <dbReference type="Pfam" id="PF00060"/>
    </source>
</evidence>
<keyword evidence="9 18" id="KW-0675">Receptor</keyword>
<evidence type="ECO:0000256" key="12">
    <source>
        <dbReference type="ARBA" id="ARBA00023303"/>
    </source>
</evidence>
<feature type="transmembrane region" description="Helical" evidence="15">
    <location>
        <begin position="315"/>
        <end position="337"/>
    </location>
</feature>
<evidence type="ECO:0000256" key="6">
    <source>
        <dbReference type="ARBA" id="ARBA00022989"/>
    </source>
</evidence>
<dbReference type="EMBL" id="CABPRJ010000959">
    <property type="protein sequence ID" value="VVC32852.1"/>
    <property type="molecule type" value="Genomic_DNA"/>
</dbReference>
<evidence type="ECO:0000313" key="18">
    <source>
        <dbReference type="EMBL" id="VVC32852.1"/>
    </source>
</evidence>
<gene>
    <name evidence="18" type="ORF">CINCED_3A019189</name>
</gene>
<keyword evidence="10" id="KW-0325">Glycoprotein</keyword>
<dbReference type="InterPro" id="IPR019594">
    <property type="entry name" value="Glu/Gly-bd"/>
</dbReference>
<keyword evidence="5 15" id="KW-0812">Transmembrane</keyword>
<evidence type="ECO:0000256" key="8">
    <source>
        <dbReference type="ARBA" id="ARBA00023136"/>
    </source>
</evidence>
<dbReference type="GO" id="GO:0038023">
    <property type="term" value="F:signaling receptor activity"/>
    <property type="evidence" value="ECO:0007669"/>
    <property type="project" value="InterPro"/>
</dbReference>
<dbReference type="AlphaFoldDB" id="A0A5E4MKU0"/>
<comment type="subcellular location">
    <subcellularLocation>
        <location evidence="1">Cell membrane</location>
        <topology evidence="1">Multi-pass membrane protein</topology>
    </subcellularLocation>
</comment>
<feature type="site" description="Crucial to convey clamshell closure to channel opening" evidence="14">
    <location>
        <position position="342"/>
    </location>
</feature>
<feature type="domain" description="Ionotropic glutamate receptor C-terminal" evidence="16">
    <location>
        <begin position="242"/>
        <end position="519"/>
    </location>
</feature>
<dbReference type="PANTHER" id="PTHR42643">
    <property type="entry name" value="IONOTROPIC RECEPTOR 20A-RELATED"/>
    <property type="match status" value="1"/>
</dbReference>
<evidence type="ECO:0000256" key="3">
    <source>
        <dbReference type="ARBA" id="ARBA00022448"/>
    </source>
</evidence>
<keyword evidence="4" id="KW-1003">Cell membrane</keyword>
<evidence type="ECO:0000256" key="5">
    <source>
        <dbReference type="ARBA" id="ARBA00022692"/>
    </source>
</evidence>
<name>A0A5E4MKU0_9HEMI</name>
<accession>A0A5E4MKU0</accession>
<feature type="transmembrane region" description="Helical" evidence="15">
    <location>
        <begin position="243"/>
        <end position="263"/>
    </location>
</feature>
<dbReference type="Gene3D" id="1.10.287.70">
    <property type="match status" value="1"/>
</dbReference>
<evidence type="ECO:0000256" key="1">
    <source>
        <dbReference type="ARBA" id="ARBA00004651"/>
    </source>
</evidence>
<dbReference type="Proteomes" id="UP000325440">
    <property type="component" value="Unassembled WGS sequence"/>
</dbReference>
<dbReference type="InterPro" id="IPR001320">
    <property type="entry name" value="Iontro_rcpt_C"/>
</dbReference>
<evidence type="ECO:0000256" key="2">
    <source>
        <dbReference type="ARBA" id="ARBA00008685"/>
    </source>
</evidence>
<dbReference type="PRINTS" id="PR00177">
    <property type="entry name" value="NMDARECEPTOR"/>
</dbReference>
<dbReference type="GO" id="GO:0005886">
    <property type="term" value="C:plasma membrane"/>
    <property type="evidence" value="ECO:0007669"/>
    <property type="project" value="UniProtKB-SubCell"/>
</dbReference>
<keyword evidence="6 15" id="KW-1133">Transmembrane helix</keyword>
<evidence type="ECO:0000256" key="13">
    <source>
        <dbReference type="PIRSR" id="PIRSR601508-1"/>
    </source>
</evidence>
<dbReference type="Pfam" id="PF10613">
    <property type="entry name" value="Lig_chan-Glu_bd"/>
    <property type="match status" value="1"/>
</dbReference>
<sequence>MIFCQDPEITGTKFGYAVDSRVFIVTIGSSWQIREFFNSLISQNIMNLLVASAGSALQEKNQNEIPDIKLYTHQIYIDGLGSSTQKILTTWRKDKFTRPEINLYPVKLVHGFQGHRFILSTIEKPPLVFRSTQVRNFGHEEQSTSWDGIEVRLLRIIAQILNFTLEIHDATIVNTARDEAEDRIIDDLVASKADMGISGLYITNTRNKLVDFSPVVMQDCGTFMSLGSYALSKYRAIFGPFHWSIWVMVLFTYMIAIFPISFTNNRSIKTLCKNPKQLEKMCCYMFGTYTNLFTFRGVKSWTNTKMGSTRLFIGTYWIFTIIITTAYTSSIIAFITLPEQPITVDTSYQLVDEGYKVITLDKGGWQSYFNITNDIISKKLISNVKSMNNLEDAIDYIVKTRFILDYAFLGSKISLSYLSFSNYIQKYKNKKIFLHVASECYVPFSVGVAYKKNFIFRNIFSNYILRVQQSGILTKIIKDVEWEITQRSGLKQSVLNSPEDRQLALDDVQGMFVLLGGGILLAAFTLLIEIIKQKRERRKVAQVKVKKYTKNRSISLTVKENTTNEFFRPSTTY</sequence>
<proteinExistence type="inferred from homology"/>
<feature type="domain" description="Ionotropic glutamate receptor L-glutamate and glycine-binding" evidence="17">
    <location>
        <begin position="117"/>
        <end position="220"/>
    </location>
</feature>
<dbReference type="InterPro" id="IPR001508">
    <property type="entry name" value="Iono_Glu_rcpt_met"/>
</dbReference>
<keyword evidence="8 15" id="KW-0472">Membrane</keyword>
<keyword evidence="7" id="KW-0406">Ion transport</keyword>
<organism evidence="18 19">
    <name type="scientific">Cinara cedri</name>
    <dbReference type="NCBI Taxonomy" id="506608"/>
    <lineage>
        <taxon>Eukaryota</taxon>
        <taxon>Metazoa</taxon>
        <taxon>Ecdysozoa</taxon>
        <taxon>Arthropoda</taxon>
        <taxon>Hexapoda</taxon>
        <taxon>Insecta</taxon>
        <taxon>Pterygota</taxon>
        <taxon>Neoptera</taxon>
        <taxon>Paraneoptera</taxon>
        <taxon>Hemiptera</taxon>
        <taxon>Sternorrhyncha</taxon>
        <taxon>Aphidomorpha</taxon>
        <taxon>Aphidoidea</taxon>
        <taxon>Aphididae</taxon>
        <taxon>Lachninae</taxon>
        <taxon>Cinara</taxon>
    </lineage>
</organism>
<comment type="similarity">
    <text evidence="2">Belongs to the glutamate-gated ion channel (TC 1.A.10.1) family.</text>
</comment>
<dbReference type="InterPro" id="IPR052192">
    <property type="entry name" value="Insect_Ionotropic_Sensory_Rcpt"/>
</dbReference>
<keyword evidence="3" id="KW-0813">Transport</keyword>
<evidence type="ECO:0000256" key="10">
    <source>
        <dbReference type="ARBA" id="ARBA00023180"/>
    </source>
</evidence>
<evidence type="ECO:0000256" key="15">
    <source>
        <dbReference type="SAM" id="Phobius"/>
    </source>
</evidence>
<evidence type="ECO:0000256" key="9">
    <source>
        <dbReference type="ARBA" id="ARBA00023170"/>
    </source>
</evidence>
<dbReference type="OrthoDB" id="6500454at2759"/>
<dbReference type="GO" id="GO:0015276">
    <property type="term" value="F:ligand-gated monoatomic ion channel activity"/>
    <property type="evidence" value="ECO:0007669"/>
    <property type="project" value="InterPro"/>
</dbReference>
<evidence type="ECO:0000256" key="14">
    <source>
        <dbReference type="PIRSR" id="PIRSR601508-2"/>
    </source>
</evidence>
<keyword evidence="11" id="KW-1071">Ligand-gated ion channel</keyword>
<dbReference type="GO" id="GO:0050906">
    <property type="term" value="P:detection of stimulus involved in sensory perception"/>
    <property type="evidence" value="ECO:0007669"/>
    <property type="project" value="UniProtKB-ARBA"/>
</dbReference>
<evidence type="ECO:0000313" key="19">
    <source>
        <dbReference type="Proteomes" id="UP000325440"/>
    </source>
</evidence>
<dbReference type="Pfam" id="PF00060">
    <property type="entry name" value="Lig_chan"/>
    <property type="match status" value="1"/>
</dbReference>
<dbReference type="Gene3D" id="3.40.190.10">
    <property type="entry name" value="Periplasmic binding protein-like II"/>
    <property type="match status" value="1"/>
</dbReference>
<evidence type="ECO:0000259" key="17">
    <source>
        <dbReference type="Pfam" id="PF10613"/>
    </source>
</evidence>
<evidence type="ECO:0000256" key="4">
    <source>
        <dbReference type="ARBA" id="ARBA00022475"/>
    </source>
</evidence>
<keyword evidence="19" id="KW-1185">Reference proteome</keyword>
<dbReference type="SUPFAM" id="SSF53850">
    <property type="entry name" value="Periplasmic binding protein-like II"/>
    <property type="match status" value="1"/>
</dbReference>
<reference evidence="18 19" key="1">
    <citation type="submission" date="2019-08" db="EMBL/GenBank/DDBJ databases">
        <authorList>
            <person name="Alioto T."/>
            <person name="Alioto T."/>
            <person name="Gomez Garrido J."/>
        </authorList>
    </citation>
    <scope>NUCLEOTIDE SEQUENCE [LARGE SCALE GENOMIC DNA]</scope>
</reference>
<dbReference type="PANTHER" id="PTHR42643:SF24">
    <property type="entry name" value="IONOTROPIC RECEPTOR 60A"/>
    <property type="match status" value="1"/>
</dbReference>
<keyword evidence="12" id="KW-0407">Ion channel</keyword>
<evidence type="ECO:0000256" key="11">
    <source>
        <dbReference type="ARBA" id="ARBA00023286"/>
    </source>
</evidence>
<protein>
    <submittedName>
        <fullName evidence="18">Ionotropic glutamate receptor, L-glutamate and glycine-binding domain,Ionotropic glutamate</fullName>
    </submittedName>
</protein>